<accession>A0A7S3CRH9</accession>
<dbReference type="SMART" id="SM00580">
    <property type="entry name" value="PUG"/>
    <property type="match status" value="1"/>
</dbReference>
<dbReference type="PROSITE" id="PS51392">
    <property type="entry name" value="KEN"/>
    <property type="match status" value="1"/>
</dbReference>
<keyword evidence="5" id="KW-0547">Nucleotide-binding</keyword>
<dbReference type="FunFam" id="3.30.200.20:FF:000077">
    <property type="entry name" value="Putative Serine/threonine-protein kinase/endoribonuclease IRE1"/>
    <property type="match status" value="1"/>
</dbReference>
<dbReference type="Gene3D" id="1.10.510.10">
    <property type="entry name" value="Transferase(Phosphotransferase) domain 1"/>
    <property type="match status" value="1"/>
</dbReference>
<keyword evidence="4" id="KW-0732">Signal</keyword>
<dbReference type="InterPro" id="IPR038357">
    <property type="entry name" value="KEN_sf"/>
</dbReference>
<dbReference type="InterPro" id="IPR011009">
    <property type="entry name" value="Kinase-like_dom_sf"/>
</dbReference>
<feature type="region of interest" description="Disordered" evidence="8">
    <location>
        <begin position="470"/>
        <end position="491"/>
    </location>
</feature>
<evidence type="ECO:0000259" key="9">
    <source>
        <dbReference type="PROSITE" id="PS50011"/>
    </source>
</evidence>
<evidence type="ECO:0000256" key="2">
    <source>
        <dbReference type="ARBA" id="ARBA00022527"/>
    </source>
</evidence>
<dbReference type="PROSITE" id="PS51123">
    <property type="entry name" value="OMPA_2"/>
    <property type="match status" value="1"/>
</dbReference>
<dbReference type="SUPFAM" id="SSF56112">
    <property type="entry name" value="Protein kinase-like (PK-like)"/>
    <property type="match status" value="1"/>
</dbReference>
<feature type="domain" description="KEN" evidence="11">
    <location>
        <begin position="443"/>
        <end position="616"/>
    </location>
</feature>
<dbReference type="EMBL" id="HBIA01014478">
    <property type="protein sequence ID" value="CAE0235476.1"/>
    <property type="molecule type" value="Transcribed_RNA"/>
</dbReference>
<dbReference type="InterPro" id="IPR000719">
    <property type="entry name" value="Prot_kinase_dom"/>
</dbReference>
<dbReference type="GO" id="GO:0051082">
    <property type="term" value="F:unfolded protein binding"/>
    <property type="evidence" value="ECO:0007669"/>
    <property type="project" value="TreeGrafter"/>
</dbReference>
<dbReference type="GO" id="GO:0004521">
    <property type="term" value="F:RNA endonuclease activity"/>
    <property type="evidence" value="ECO:0007669"/>
    <property type="project" value="InterPro"/>
</dbReference>
<evidence type="ECO:0000256" key="4">
    <source>
        <dbReference type="ARBA" id="ARBA00022729"/>
    </source>
</evidence>
<evidence type="ECO:0000259" key="11">
    <source>
        <dbReference type="PROSITE" id="PS51392"/>
    </source>
</evidence>
<dbReference type="GO" id="GO:0005524">
    <property type="term" value="F:ATP binding"/>
    <property type="evidence" value="ECO:0007669"/>
    <property type="project" value="UniProtKB-KW"/>
</dbReference>
<dbReference type="PROSITE" id="PS50011">
    <property type="entry name" value="PROTEIN_KINASE_DOM"/>
    <property type="match status" value="1"/>
</dbReference>
<dbReference type="AlphaFoldDB" id="A0A7S3CRH9"/>
<keyword evidence="6" id="KW-0418">Kinase</keyword>
<protein>
    <recommendedName>
        <fullName evidence="1">non-specific serine/threonine protein kinase</fullName>
        <ecNumber evidence="1">2.7.11.1</ecNumber>
    </recommendedName>
</protein>
<dbReference type="EC" id="2.7.11.1" evidence="1"/>
<dbReference type="Gene3D" id="3.30.200.20">
    <property type="entry name" value="Phosphorylase Kinase, domain 1"/>
    <property type="match status" value="1"/>
</dbReference>
<dbReference type="GO" id="GO:0036498">
    <property type="term" value="P:IRE1-mediated unfolded protein response"/>
    <property type="evidence" value="ECO:0007669"/>
    <property type="project" value="TreeGrafter"/>
</dbReference>
<evidence type="ECO:0000259" key="10">
    <source>
        <dbReference type="PROSITE" id="PS51123"/>
    </source>
</evidence>
<dbReference type="InterPro" id="IPR010513">
    <property type="entry name" value="KEN_dom"/>
</dbReference>
<evidence type="ECO:0000256" key="8">
    <source>
        <dbReference type="SAM" id="MobiDB-lite"/>
    </source>
</evidence>
<evidence type="ECO:0000256" key="5">
    <source>
        <dbReference type="ARBA" id="ARBA00022741"/>
    </source>
</evidence>
<organism evidence="12">
    <name type="scientific">Strombidium rassoulzadegani</name>
    <dbReference type="NCBI Taxonomy" id="1082188"/>
    <lineage>
        <taxon>Eukaryota</taxon>
        <taxon>Sar</taxon>
        <taxon>Alveolata</taxon>
        <taxon>Ciliophora</taxon>
        <taxon>Intramacronucleata</taxon>
        <taxon>Spirotrichea</taxon>
        <taxon>Oligotrichia</taxon>
        <taxon>Strombidiidae</taxon>
        <taxon>Strombidium</taxon>
    </lineage>
</organism>
<name>A0A7S3CRH9_9SPIT</name>
<dbReference type="PANTHER" id="PTHR13954:SF6">
    <property type="entry name" value="NON-SPECIFIC SERINE_THREONINE PROTEIN KINASE"/>
    <property type="match status" value="1"/>
</dbReference>
<evidence type="ECO:0000256" key="7">
    <source>
        <dbReference type="ARBA" id="ARBA00022840"/>
    </source>
</evidence>
<feature type="domain" description="Protein kinase" evidence="9">
    <location>
        <begin position="145"/>
        <end position="440"/>
    </location>
</feature>
<dbReference type="SMART" id="SM00220">
    <property type="entry name" value="S_TKc"/>
    <property type="match status" value="1"/>
</dbReference>
<evidence type="ECO:0000256" key="1">
    <source>
        <dbReference type="ARBA" id="ARBA00012513"/>
    </source>
</evidence>
<gene>
    <name evidence="12" type="ORF">SRAS04492_LOCUS7283</name>
</gene>
<keyword evidence="3" id="KW-0808">Transferase</keyword>
<dbReference type="GO" id="GO:1990604">
    <property type="term" value="C:IRE1-TRAF2-ASK1 complex"/>
    <property type="evidence" value="ECO:0007669"/>
    <property type="project" value="TreeGrafter"/>
</dbReference>
<dbReference type="PROSITE" id="PS00108">
    <property type="entry name" value="PROTEIN_KINASE_ST"/>
    <property type="match status" value="1"/>
</dbReference>
<evidence type="ECO:0000256" key="6">
    <source>
        <dbReference type="ARBA" id="ARBA00022777"/>
    </source>
</evidence>
<feature type="domain" description="OmpA-like" evidence="10">
    <location>
        <begin position="1"/>
        <end position="28"/>
    </location>
</feature>
<evidence type="ECO:0000313" key="12">
    <source>
        <dbReference type="EMBL" id="CAE0235476.1"/>
    </source>
</evidence>
<sequence>MDEEFFANERNAGERRNRRVELELGEIESIDTVDYELFSDTLFEDVKIHHCRSIDNPEQVLGGFSSVSSTDHYFSHRNQKNLLNLKNYEKIWKGHPKRSRSVDPQINKFSNQTNRKSFKKKRVIRATGSNNGSFQFQNNKRQIKVYGDKLLGRGSWGTCVFEGKLKGRVVAVKRVLNQHQLLAEQEIEFLQKVDLHPNLLTYFHQESDEVFIYLAVEKCEGDLEHLVNLMRLHFEDKLGQPEVLNSIPYLKNNNLIGVFNERIQLLQSPRFIRSLMKQMLEGIKYLHENNIVHRDIKPNNILLNRLLRVKISDLGLSKQLMKEMESYHTEAIKGGIGWQPSEVILNEKDYVYKNTHKTQKVDIFSLGCVFYYLISVGNHPFGKRYEREQKILKGEFDLGLIRPELVQERSYEFENMIQMMIKQDPRLRSKASKIINHVFFWSNDKKLKLIQEISDKLEYLGPTLTNSTRQGLGGGGSFHLQRPGAQPESAQKEVKVSQQQEAILQLQTQLNKIGKKYRIVSELSGWPRQLDPSLVQELKKFRKYDPSQLSDLLRFIRNKKNHIRELPEEGKQLLGETNDSFTTYFIRKFPKLMIAVDEFARSKLIEDPVFSQYYEADEQ</sequence>
<dbReference type="Gene3D" id="1.20.1440.180">
    <property type="entry name" value="KEN domain"/>
    <property type="match status" value="1"/>
</dbReference>
<dbReference type="InterPro" id="IPR045133">
    <property type="entry name" value="IRE1/2-like"/>
</dbReference>
<evidence type="ECO:0000256" key="3">
    <source>
        <dbReference type="ARBA" id="ARBA00022679"/>
    </source>
</evidence>
<reference evidence="12" key="1">
    <citation type="submission" date="2021-01" db="EMBL/GenBank/DDBJ databases">
        <authorList>
            <person name="Corre E."/>
            <person name="Pelletier E."/>
            <person name="Niang G."/>
            <person name="Scheremetjew M."/>
            <person name="Finn R."/>
            <person name="Kale V."/>
            <person name="Holt S."/>
            <person name="Cochrane G."/>
            <person name="Meng A."/>
            <person name="Brown T."/>
            <person name="Cohen L."/>
        </authorList>
    </citation>
    <scope>NUCLEOTIDE SEQUENCE</scope>
    <source>
        <strain evidence="12">Ras09</strain>
    </source>
</reference>
<proteinExistence type="predicted"/>
<dbReference type="Pfam" id="PF06479">
    <property type="entry name" value="Ribonuc_2-5A"/>
    <property type="match status" value="1"/>
</dbReference>
<dbReference type="GO" id="GO:0004674">
    <property type="term" value="F:protein serine/threonine kinase activity"/>
    <property type="evidence" value="ECO:0007669"/>
    <property type="project" value="UniProtKB-KW"/>
</dbReference>
<keyword evidence="2" id="KW-0723">Serine/threonine-protein kinase</keyword>
<dbReference type="GO" id="GO:0006397">
    <property type="term" value="P:mRNA processing"/>
    <property type="evidence" value="ECO:0007669"/>
    <property type="project" value="InterPro"/>
</dbReference>
<dbReference type="InterPro" id="IPR006665">
    <property type="entry name" value="OmpA-like"/>
</dbReference>
<dbReference type="Pfam" id="PF00069">
    <property type="entry name" value="Pkinase"/>
    <property type="match status" value="1"/>
</dbReference>
<keyword evidence="7" id="KW-0067">ATP-binding</keyword>
<dbReference type="InterPro" id="IPR008271">
    <property type="entry name" value="Ser/Thr_kinase_AS"/>
</dbReference>
<dbReference type="PANTHER" id="PTHR13954">
    <property type="entry name" value="IRE1-RELATED"/>
    <property type="match status" value="1"/>
</dbReference>